<comment type="caution">
    <text evidence="1">The sequence shown here is derived from an EMBL/GenBank/DDBJ whole genome shotgun (WGS) entry which is preliminary data.</text>
</comment>
<reference evidence="1" key="1">
    <citation type="submission" date="2024-12" db="EMBL/GenBank/DDBJ databases">
        <authorList>
            <person name="Wu N."/>
        </authorList>
    </citation>
    <scope>NUCLEOTIDE SEQUENCE</scope>
    <source>
        <strain evidence="1">P15</strain>
    </source>
</reference>
<keyword evidence="2" id="KW-1185">Reference proteome</keyword>
<organism evidence="1 2">
    <name type="scientific">Paenibacillus mesotrionivorans</name>
    <dbReference type="NCBI Taxonomy" id="3160968"/>
    <lineage>
        <taxon>Bacteria</taxon>
        <taxon>Bacillati</taxon>
        <taxon>Bacillota</taxon>
        <taxon>Bacilli</taxon>
        <taxon>Bacillales</taxon>
        <taxon>Paenibacillaceae</taxon>
        <taxon>Paenibacillus</taxon>
    </lineage>
</organism>
<dbReference type="Proteomes" id="UP001631969">
    <property type="component" value="Unassembled WGS sequence"/>
</dbReference>
<name>A0ACC7NUD0_9BACL</name>
<evidence type="ECO:0000313" key="1">
    <source>
        <dbReference type="EMBL" id="MFM9328303.1"/>
    </source>
</evidence>
<sequence>MRKKLWGTAAAVVLLAGLTVWHFTGAGDKPDTAYAQASAAPLPEGFKQAETSLLTLAVPAAWSAEANGKELIFTVNGEKVGETETLDWFDAQGWVHHRPNHTEQRSFTEVTDIPSPAPGQSRDLRLYKIGLVLTKPAAQLDPDWRYDDSRWYWTDSTAKLAYGVYFNEAAVNEETMRKVVSGIRLKAGK</sequence>
<protein>
    <submittedName>
        <fullName evidence="1">Uncharacterized protein</fullName>
    </submittedName>
</protein>
<accession>A0ACC7NUD0</accession>
<proteinExistence type="predicted"/>
<gene>
    <name evidence="1" type="ORF">ACI1P1_08400</name>
</gene>
<dbReference type="EMBL" id="JBJURJ010000004">
    <property type="protein sequence ID" value="MFM9328303.1"/>
    <property type="molecule type" value="Genomic_DNA"/>
</dbReference>
<evidence type="ECO:0000313" key="2">
    <source>
        <dbReference type="Proteomes" id="UP001631969"/>
    </source>
</evidence>